<evidence type="ECO:0000256" key="1">
    <source>
        <dbReference type="ARBA" id="ARBA00004245"/>
    </source>
</evidence>
<keyword evidence="4" id="KW-0206">Cytoskeleton</keyword>
<proteinExistence type="predicted"/>
<dbReference type="GO" id="GO:0005885">
    <property type="term" value="C:Arp2/3 protein complex"/>
    <property type="evidence" value="ECO:0007669"/>
    <property type="project" value="InterPro"/>
</dbReference>
<name>A0A2P6TQ20_CHLSO</name>
<protein>
    <submittedName>
        <fullName evidence="6">Hydantoin utilization A</fullName>
    </submittedName>
</protein>
<evidence type="ECO:0000313" key="7">
    <source>
        <dbReference type="Proteomes" id="UP000239899"/>
    </source>
</evidence>
<gene>
    <name evidence="6" type="ORF">C2E21_5078</name>
</gene>
<comment type="subcellular location">
    <subcellularLocation>
        <location evidence="1">Cytoplasm</location>
        <location evidence="1">Cytoskeleton</location>
    </subcellularLocation>
</comment>
<reference evidence="6 7" key="1">
    <citation type="journal article" date="2018" name="Plant J.">
        <title>Genome sequences of Chlorella sorokiniana UTEX 1602 and Micractinium conductrix SAG 241.80: implications to maltose excretion by a green alga.</title>
        <authorList>
            <person name="Arriola M.B."/>
            <person name="Velmurugan N."/>
            <person name="Zhang Y."/>
            <person name="Plunkett M.H."/>
            <person name="Hondzo H."/>
            <person name="Barney B.M."/>
        </authorList>
    </citation>
    <scope>NUCLEOTIDE SEQUENCE [LARGE SCALE GENOMIC DNA]</scope>
    <source>
        <strain evidence="7">UTEX 1602</strain>
    </source>
</reference>
<dbReference type="OrthoDB" id="10528206at2759"/>
<evidence type="ECO:0000256" key="4">
    <source>
        <dbReference type="ARBA" id="ARBA00023212"/>
    </source>
</evidence>
<dbReference type="EMBL" id="LHPG02000009">
    <property type="protein sequence ID" value="PRW56122.1"/>
    <property type="molecule type" value="Genomic_DNA"/>
</dbReference>
<feature type="region of interest" description="Disordered" evidence="5">
    <location>
        <begin position="15"/>
        <end position="35"/>
    </location>
</feature>
<keyword evidence="3" id="KW-0009">Actin-binding</keyword>
<evidence type="ECO:0000256" key="2">
    <source>
        <dbReference type="ARBA" id="ARBA00022490"/>
    </source>
</evidence>
<evidence type="ECO:0000256" key="3">
    <source>
        <dbReference type="ARBA" id="ARBA00023203"/>
    </source>
</evidence>
<organism evidence="6 7">
    <name type="scientific">Chlorella sorokiniana</name>
    <name type="common">Freshwater green alga</name>
    <dbReference type="NCBI Taxonomy" id="3076"/>
    <lineage>
        <taxon>Eukaryota</taxon>
        <taxon>Viridiplantae</taxon>
        <taxon>Chlorophyta</taxon>
        <taxon>core chlorophytes</taxon>
        <taxon>Trebouxiophyceae</taxon>
        <taxon>Chlorellales</taxon>
        <taxon>Chlorellaceae</taxon>
        <taxon>Chlorella clade</taxon>
        <taxon>Chlorella</taxon>
    </lineage>
</organism>
<keyword evidence="2" id="KW-0963">Cytoplasm</keyword>
<sequence length="173" mass="18354">MTVPKCSASRWLPALAAARPQQPGSDAQGDRADRAVVQLSPPVPSSSAVAGLLLQAFVDSTAPQARTREAHPLPRSLEISVVGGAAAVAAGASAAAEQPAEQQFQQQAAPLVVQFAATDEAADMQQVEQAARLFEAYWSMHTKAAKSDLHCRMRRRLAALGQQLALQRFDSRT</sequence>
<dbReference type="InterPro" id="IPR034666">
    <property type="entry name" value="ARPC2/4"/>
</dbReference>
<keyword evidence="7" id="KW-1185">Reference proteome</keyword>
<dbReference type="GO" id="GO:0003779">
    <property type="term" value="F:actin binding"/>
    <property type="evidence" value="ECO:0007669"/>
    <property type="project" value="UniProtKB-KW"/>
</dbReference>
<dbReference type="GO" id="GO:0034314">
    <property type="term" value="P:Arp2/3 complex-mediated actin nucleation"/>
    <property type="evidence" value="ECO:0007669"/>
    <property type="project" value="InterPro"/>
</dbReference>
<evidence type="ECO:0000313" key="6">
    <source>
        <dbReference type="EMBL" id="PRW56122.1"/>
    </source>
</evidence>
<comment type="caution">
    <text evidence="6">The sequence shown here is derived from an EMBL/GenBank/DDBJ whole genome shotgun (WGS) entry which is preliminary data.</text>
</comment>
<evidence type="ECO:0000256" key="5">
    <source>
        <dbReference type="SAM" id="MobiDB-lite"/>
    </source>
</evidence>
<dbReference type="Proteomes" id="UP000239899">
    <property type="component" value="Unassembled WGS sequence"/>
</dbReference>
<dbReference type="GO" id="GO:0030041">
    <property type="term" value="P:actin filament polymerization"/>
    <property type="evidence" value="ECO:0007669"/>
    <property type="project" value="InterPro"/>
</dbReference>
<accession>A0A2P6TQ20</accession>
<dbReference type="AlphaFoldDB" id="A0A2P6TQ20"/>
<dbReference type="Gene3D" id="3.30.1460.20">
    <property type="match status" value="1"/>
</dbReference>